<dbReference type="PROSITE" id="PS00270">
    <property type="entry name" value="ENDOTHELIN"/>
    <property type="match status" value="1"/>
</dbReference>
<name>A0A9Q0EFZ2_9TELE</name>
<sequence>MDLTLYCCFLSLVLIQQHQAYPSSKPGPAAEGPAAEGPAAEGPAAEGPEAVGLPAQLVHRAPRREKRCSCENPRDKECVYFCHVGILWVNTPSQVVSGNPSPVERQAYEQQSQRKALWGKTNRPKSDDPRDPGRKSGGTGNGR</sequence>
<comment type="subcellular location">
    <subcellularLocation>
        <location evidence="1">Secreted</location>
    </subcellularLocation>
</comment>
<evidence type="ECO:0000256" key="1">
    <source>
        <dbReference type="ARBA" id="ARBA00004613"/>
    </source>
</evidence>
<dbReference type="PRINTS" id="PR00365">
    <property type="entry name" value="ENDOTHELIN"/>
</dbReference>
<feature type="compositionally biased region" description="Low complexity" evidence="6">
    <location>
        <begin position="26"/>
        <end position="49"/>
    </location>
</feature>
<keyword evidence="7" id="KW-0732">Signal</keyword>
<dbReference type="GO" id="GO:0031708">
    <property type="term" value="F:endothelin B receptor binding"/>
    <property type="evidence" value="ECO:0007669"/>
    <property type="project" value="TreeGrafter"/>
</dbReference>
<evidence type="ECO:0000256" key="4">
    <source>
        <dbReference type="ARBA" id="ARBA00022858"/>
    </source>
</evidence>
<keyword evidence="5" id="KW-0839">Vasoconstrictor</keyword>
<dbReference type="Proteomes" id="UP001148018">
    <property type="component" value="Unassembled WGS sequence"/>
</dbReference>
<dbReference type="AlphaFoldDB" id="A0A9Q0EFZ2"/>
<accession>A0A9Q0EFZ2</accession>
<evidence type="ECO:0000313" key="9">
    <source>
        <dbReference type="EMBL" id="KAJ3606604.1"/>
    </source>
</evidence>
<dbReference type="PANTHER" id="PTHR13874:SF12">
    <property type="entry name" value="ENDOTHELIN-3A"/>
    <property type="match status" value="1"/>
</dbReference>
<evidence type="ECO:0000256" key="7">
    <source>
        <dbReference type="SAM" id="SignalP"/>
    </source>
</evidence>
<dbReference type="SMART" id="SM00272">
    <property type="entry name" value="END"/>
    <property type="match status" value="1"/>
</dbReference>
<dbReference type="InterPro" id="IPR019764">
    <property type="entry name" value="Endothelin_toxin_CS"/>
</dbReference>
<feature type="region of interest" description="Disordered" evidence="6">
    <location>
        <begin position="93"/>
        <end position="143"/>
    </location>
</feature>
<dbReference type="PANTHER" id="PTHR13874">
    <property type="entry name" value="ENDOTHELIN"/>
    <property type="match status" value="1"/>
</dbReference>
<feature type="domain" description="Endothelin-like toxin" evidence="8">
    <location>
        <begin position="67"/>
        <end position="88"/>
    </location>
</feature>
<protein>
    <recommendedName>
        <fullName evidence="8">Endothelin-like toxin domain-containing protein</fullName>
    </recommendedName>
</protein>
<organism evidence="9 10">
    <name type="scientific">Muraenolepis orangiensis</name>
    <name type="common">Patagonian moray cod</name>
    <dbReference type="NCBI Taxonomy" id="630683"/>
    <lineage>
        <taxon>Eukaryota</taxon>
        <taxon>Metazoa</taxon>
        <taxon>Chordata</taxon>
        <taxon>Craniata</taxon>
        <taxon>Vertebrata</taxon>
        <taxon>Euteleostomi</taxon>
        <taxon>Actinopterygii</taxon>
        <taxon>Neopterygii</taxon>
        <taxon>Teleostei</taxon>
        <taxon>Neoteleostei</taxon>
        <taxon>Acanthomorphata</taxon>
        <taxon>Zeiogadaria</taxon>
        <taxon>Gadariae</taxon>
        <taxon>Gadiformes</taxon>
        <taxon>Muraenolepidoidei</taxon>
        <taxon>Muraenolepididae</taxon>
        <taxon>Muraenolepis</taxon>
    </lineage>
</organism>
<feature type="compositionally biased region" description="Basic and acidic residues" evidence="6">
    <location>
        <begin position="124"/>
        <end position="134"/>
    </location>
</feature>
<dbReference type="OrthoDB" id="9362154at2759"/>
<evidence type="ECO:0000313" key="10">
    <source>
        <dbReference type="Proteomes" id="UP001148018"/>
    </source>
</evidence>
<dbReference type="InterPro" id="IPR001928">
    <property type="entry name" value="Endothln-like_toxin"/>
</dbReference>
<dbReference type="GO" id="GO:0014826">
    <property type="term" value="P:vein smooth muscle contraction"/>
    <property type="evidence" value="ECO:0007669"/>
    <property type="project" value="TreeGrafter"/>
</dbReference>
<dbReference type="EMBL" id="JANIIK010000042">
    <property type="protein sequence ID" value="KAJ3606604.1"/>
    <property type="molecule type" value="Genomic_DNA"/>
</dbReference>
<keyword evidence="3" id="KW-0964">Secreted</keyword>
<feature type="signal peptide" evidence="7">
    <location>
        <begin position="1"/>
        <end position="20"/>
    </location>
</feature>
<dbReference type="InterPro" id="IPR020475">
    <property type="entry name" value="Endothelin"/>
</dbReference>
<dbReference type="GO" id="GO:0003100">
    <property type="term" value="P:regulation of systemic arterial blood pressure by endothelin"/>
    <property type="evidence" value="ECO:0007669"/>
    <property type="project" value="TreeGrafter"/>
</dbReference>
<dbReference type="GO" id="GO:0005615">
    <property type="term" value="C:extracellular space"/>
    <property type="evidence" value="ECO:0007669"/>
    <property type="project" value="TreeGrafter"/>
</dbReference>
<comment type="similarity">
    <text evidence="2">Belongs to the endothelin/sarafotoxin family.</text>
</comment>
<feature type="region of interest" description="Disordered" evidence="6">
    <location>
        <begin position="21"/>
        <end position="49"/>
    </location>
</feature>
<reference evidence="9" key="1">
    <citation type="submission" date="2022-07" db="EMBL/GenBank/DDBJ databases">
        <title>Chromosome-level genome of Muraenolepis orangiensis.</title>
        <authorList>
            <person name="Kim J."/>
        </authorList>
    </citation>
    <scope>NUCLEOTIDE SEQUENCE</scope>
    <source>
        <strain evidence="9">KU_S4_2022</strain>
        <tissue evidence="9">Muscle</tissue>
    </source>
</reference>
<dbReference type="GO" id="GO:0019229">
    <property type="term" value="P:regulation of vasoconstriction"/>
    <property type="evidence" value="ECO:0007669"/>
    <property type="project" value="InterPro"/>
</dbReference>
<evidence type="ECO:0000256" key="3">
    <source>
        <dbReference type="ARBA" id="ARBA00022525"/>
    </source>
</evidence>
<keyword evidence="10" id="KW-1185">Reference proteome</keyword>
<evidence type="ECO:0000256" key="6">
    <source>
        <dbReference type="SAM" id="MobiDB-lite"/>
    </source>
</evidence>
<evidence type="ECO:0000256" key="5">
    <source>
        <dbReference type="ARBA" id="ARBA00023322"/>
    </source>
</evidence>
<keyword evidence="4" id="KW-0838">Vasoactive</keyword>
<gene>
    <name evidence="9" type="ORF">NHX12_026125</name>
</gene>
<dbReference type="GO" id="GO:0005179">
    <property type="term" value="F:hormone activity"/>
    <property type="evidence" value="ECO:0007669"/>
    <property type="project" value="TreeGrafter"/>
</dbReference>
<evidence type="ECO:0000256" key="2">
    <source>
        <dbReference type="ARBA" id="ARBA00010959"/>
    </source>
</evidence>
<comment type="caution">
    <text evidence="9">The sequence shown here is derived from an EMBL/GenBank/DDBJ whole genome shotgun (WGS) entry which is preliminary data.</text>
</comment>
<feature type="chain" id="PRO_5040359426" description="Endothelin-like toxin domain-containing protein" evidence="7">
    <location>
        <begin position="21"/>
        <end position="143"/>
    </location>
</feature>
<evidence type="ECO:0000259" key="8">
    <source>
        <dbReference type="SMART" id="SM00272"/>
    </source>
</evidence>
<proteinExistence type="inferred from homology"/>
<dbReference type="GO" id="GO:0006874">
    <property type="term" value="P:intracellular calcium ion homeostasis"/>
    <property type="evidence" value="ECO:0007669"/>
    <property type="project" value="TreeGrafter"/>
</dbReference>
<dbReference type="Pfam" id="PF00322">
    <property type="entry name" value="Endothelin"/>
    <property type="match status" value="1"/>
</dbReference>